<evidence type="ECO:0000256" key="2">
    <source>
        <dbReference type="ARBA" id="ARBA00022737"/>
    </source>
</evidence>
<keyword evidence="9" id="KW-1185">Reference proteome</keyword>
<keyword evidence="3" id="KW-0227">DNA damage</keyword>
<name>A0A9P8TCQ0_9ASCO</name>
<dbReference type="Pfam" id="PF16547">
    <property type="entry name" value="BLM10_N"/>
    <property type="match status" value="1"/>
</dbReference>
<dbReference type="InterPro" id="IPR032430">
    <property type="entry name" value="Blm10_mid"/>
</dbReference>
<sequence length="2112" mass="242855">MTRDNISAPIPLRNKAIINNSVANEIIGSRLERPSTSIDSLVSPKRAKFDELNGRSKTPDFGHLKDKKVEEEDLLIKERLKSYKLDYPQNYDQYLKDIVDKDSKYFSREKLRKLNLASNLPYNTESHIDQARYLQHILVHLYIAIKSLDLEGLVSISTKDLAAIKSDISLTLDTDFFNVDLSFDYENGNEDDDEEGDEEDDEIKSSGVIGKVLPRSATVVSVNHWTNELKTCLKMKYDLPLTLRAALAKVYYTLALSTGQSTLYTSYVDVFVTLTYKYRKLLTENNLLILNHQTLLDYFVQFFPGPDASYNVYSPMSDDHDKEIFGKVTRLALNSNYFFASHSMREIFDWSLERFSPSTSSLATAVLSNSLPLFVLENESVTDYIPTLFHFWSTATSKSFENHIFELLGRITTKLYYKIAEGDTNVKQEKFLIFTETQMNFLLNKIQNNLRNDQRSGSFYGIAKLLVYTLTHDNAKDYNEKLTTLLHSLETFVHPSNSGSWSKLIARFCHRFITRYHKRYREQQDDKDLKLPENLKITEDLNKLIIDGFLELVLLGSQAKKDTDANYYVGSVCYLADLKAPNQHVILNRILIDLYQSLTDQFVNSNHRITVALKQFTEVSRFMINDHIYRVHITNLLTLLLNKIGSNDLNLTNTIFNVIVTIFSSIQLKDLSKENDYISFESTTAGFINDHLYFLKEHPDEKFLPDTEYLNQAFVASTKAFKDIIRLYIDKLIVLFEADLTETFVFKITQTILITTESLSDELFEFYGDLVKQKLLSGDIPSYEENESIIANLIGSVVKHDNSKTTEYFHIVDKLIRYEIEQGAGTTRNMSAKVLGGDKNLALQLTVMSEILGVSNGEVLKIRKEIVSLIKFIYNSVKNPPLVSLCCYVVHKLLKNLTNIKLRENRLFQKEPENDDYDSRWGVNQFSESRFDQQNLKFDWYSPGIEEISFSVEIFEGIVIESLSKLDEFTKVTGGNNKDLSFSDEFYKNLLFLANSLSGASILFDPDYSNEQTEEDFNKTTLEKKLRILKSLRSSAQDDSELNIDIEQITKVDHDLGSESITPELADVHESDELNVEKGSHIDSEDLILSANAGLDETAPASRLLTPTVPHESDLNSVMNPAIAFRERKIYTSNYFFGSTSAEKKKYFDYSHIHSLRSLIGQGLHKVYLYAITHQAENTFLFQNLLHTMRSYFCDVGKESTFDVEDQLFIDYTFLKKVQSIGNYKKPFSRTLLAARSEKYHRQRIILHSTNRFKTKLDKILLKDVVNLATSAYSTIYQPAQIVMIESLKKLIGSYSFVLQLILQDLDQFVKDKDYKRIEAGLRVLRLRKINKKIVQDYGNMGDIIKLLDQCLKLDNDEVHEVAQKCYNDFCALKVPSAVALFDISEIENSIRPPDRCIDLEVNTVKTAKDRKRVEYIDILEAIQDQIIQEENNNSHWKLSVLHIKLLGYLQGFYELQTKSEVLRLVINKSQTHHPTLLKVCIKTFSKIFEKIVDFARYDYSLENSFDTKYSSNDLVSINTSHNFNEEYDLEMENYNDPKFFIDGASYKGWVTWGKELVGVSSKKVRLTEILRESDKEILTSISELISKEWLELIFKTLSQENESKGMFQGLDVRFISAIIQLNESEFSKITYEEIVKLIHSNYDKDDKASVIVCAEIICGVLTGTKYTSEKNIQYRDQFLKDFFKKALEKDLTPETVNVWTIMFWWIPSRIDFRRVPILASLINELVSNNSDSDLAFADAARLGFATAYVSSLSWKFHKPESLFEKLPANHPYQLVRDQVGRSMNVLTSLMFKNRFNSSQELMIAQGGKDLGFRLSIASKGYQEQIIELFKLAEESRISSQDLSVQDMLHSDYYYRASTLLDWLNGMATFARLVAPLIREQISPFLMNLENNRELCKLGNLHPKFAYDRLAKGNYRPDDFPDILAIVEEEKSSVHQILLQLAFIEVFFSRQLLQLTLEQKDIILKRVDRLLFHSSLEIRTKAASVLSGIIHNTKDLSAVEKYLSGYQNAISKVKAKKRYSNEQTIRLHGSTIGIGALISAFPYVSPPPSWLPDQIYRLSRVSSVSGIVGKSAKDILSNFKKLRAETWHIDREAFTEEQLEGLEGVLWRSYFA</sequence>
<dbReference type="GO" id="GO:0005634">
    <property type="term" value="C:nucleus"/>
    <property type="evidence" value="ECO:0007669"/>
    <property type="project" value="UniProtKB-SubCell"/>
</dbReference>
<protein>
    <recommendedName>
        <fullName evidence="10">Proteasome activator BLM10</fullName>
    </recommendedName>
</protein>
<dbReference type="OrthoDB" id="17907at2759"/>
<evidence type="ECO:0008006" key="10">
    <source>
        <dbReference type="Google" id="ProtNLM"/>
    </source>
</evidence>
<reference evidence="8" key="1">
    <citation type="journal article" date="2021" name="Open Biol.">
        <title>Shared evolutionary footprints suggest mitochondrial oxidative damage underlies multiple complex I losses in fungi.</title>
        <authorList>
            <person name="Schikora-Tamarit M.A."/>
            <person name="Marcet-Houben M."/>
            <person name="Nosek J."/>
            <person name="Gabaldon T."/>
        </authorList>
    </citation>
    <scope>NUCLEOTIDE SEQUENCE</scope>
    <source>
        <strain evidence="8">CBS6341</strain>
    </source>
</reference>
<evidence type="ECO:0000259" key="5">
    <source>
        <dbReference type="Pfam" id="PF11919"/>
    </source>
</evidence>
<feature type="domain" description="Proteasome activator Blm10 N-terminal" evidence="7">
    <location>
        <begin position="76"/>
        <end position="153"/>
    </location>
</feature>
<evidence type="ECO:0000256" key="4">
    <source>
        <dbReference type="ARBA" id="ARBA00023204"/>
    </source>
</evidence>
<dbReference type="EMBL" id="JAEUBF010000845">
    <property type="protein sequence ID" value="KAH3674628.1"/>
    <property type="molecule type" value="Genomic_DNA"/>
</dbReference>
<evidence type="ECO:0000256" key="1">
    <source>
        <dbReference type="ARBA" id="ARBA00005739"/>
    </source>
</evidence>
<evidence type="ECO:0000256" key="3">
    <source>
        <dbReference type="ARBA" id="ARBA00022763"/>
    </source>
</evidence>
<dbReference type="GO" id="GO:0006281">
    <property type="term" value="P:DNA repair"/>
    <property type="evidence" value="ECO:0007669"/>
    <property type="project" value="UniProtKB-KW"/>
</dbReference>
<dbReference type="InterPro" id="IPR021843">
    <property type="entry name" value="PSME4_C"/>
</dbReference>
<comment type="similarity">
    <text evidence="1">Belongs to the BLM10 family.</text>
</comment>
<dbReference type="GO" id="GO:0070628">
    <property type="term" value="F:proteasome binding"/>
    <property type="evidence" value="ECO:0007669"/>
    <property type="project" value="InterPro"/>
</dbReference>
<evidence type="ECO:0000313" key="8">
    <source>
        <dbReference type="EMBL" id="KAH3674628.1"/>
    </source>
</evidence>
<evidence type="ECO:0000259" key="7">
    <source>
        <dbReference type="Pfam" id="PF16547"/>
    </source>
</evidence>
<gene>
    <name evidence="8" type="ORF">WICMUC_003174</name>
</gene>
<dbReference type="PANTHER" id="PTHR32170:SF3">
    <property type="entry name" value="PROTEASOME ACTIVATOR COMPLEX SUBUNIT 4"/>
    <property type="match status" value="1"/>
</dbReference>
<feature type="domain" description="Proteasome activator complex subunit 4 C-terminal" evidence="5">
    <location>
        <begin position="2025"/>
        <end position="2112"/>
    </location>
</feature>
<keyword evidence="4" id="KW-0234">DNA repair</keyword>
<dbReference type="Pfam" id="PF11919">
    <property type="entry name" value="PSME4_C"/>
    <property type="match status" value="1"/>
</dbReference>
<proteinExistence type="inferred from homology"/>
<keyword evidence="2" id="KW-0677">Repeat</keyword>
<accession>A0A9P8TCQ0</accession>
<organism evidence="8 9">
    <name type="scientific">Wickerhamomyces mucosus</name>
    <dbReference type="NCBI Taxonomy" id="1378264"/>
    <lineage>
        <taxon>Eukaryota</taxon>
        <taxon>Fungi</taxon>
        <taxon>Dikarya</taxon>
        <taxon>Ascomycota</taxon>
        <taxon>Saccharomycotina</taxon>
        <taxon>Saccharomycetes</taxon>
        <taxon>Phaffomycetales</taxon>
        <taxon>Wickerhamomycetaceae</taxon>
        <taxon>Wickerhamomyces</taxon>
    </lineage>
</organism>
<reference evidence="8" key="2">
    <citation type="submission" date="2021-01" db="EMBL/GenBank/DDBJ databases">
        <authorList>
            <person name="Schikora-Tamarit M.A."/>
        </authorList>
    </citation>
    <scope>NUCLEOTIDE SEQUENCE</scope>
    <source>
        <strain evidence="8">CBS6341</strain>
    </source>
</reference>
<dbReference type="GO" id="GO:0005829">
    <property type="term" value="C:cytosol"/>
    <property type="evidence" value="ECO:0007669"/>
    <property type="project" value="TreeGrafter"/>
</dbReference>
<dbReference type="GO" id="GO:0010499">
    <property type="term" value="P:proteasomal ubiquitin-independent protein catabolic process"/>
    <property type="evidence" value="ECO:0007669"/>
    <property type="project" value="TreeGrafter"/>
</dbReference>
<dbReference type="SUPFAM" id="SSF48371">
    <property type="entry name" value="ARM repeat"/>
    <property type="match status" value="1"/>
</dbReference>
<comment type="caution">
    <text evidence="8">The sequence shown here is derived from an EMBL/GenBank/DDBJ whole genome shotgun (WGS) entry which is preliminary data.</text>
</comment>
<evidence type="ECO:0000259" key="6">
    <source>
        <dbReference type="Pfam" id="PF16507"/>
    </source>
</evidence>
<evidence type="ECO:0000313" key="9">
    <source>
        <dbReference type="Proteomes" id="UP000769528"/>
    </source>
</evidence>
<dbReference type="InterPro" id="IPR016024">
    <property type="entry name" value="ARM-type_fold"/>
</dbReference>
<dbReference type="Gene3D" id="1.10.287.2210">
    <property type="match status" value="1"/>
</dbReference>
<dbReference type="Proteomes" id="UP000769528">
    <property type="component" value="Unassembled WGS sequence"/>
</dbReference>
<dbReference type="Pfam" id="PF16507">
    <property type="entry name" value="HEAT_PSME4_mid"/>
    <property type="match status" value="1"/>
</dbReference>
<dbReference type="InterPro" id="IPR035309">
    <property type="entry name" value="PSME4"/>
</dbReference>
<dbReference type="PANTHER" id="PTHR32170">
    <property type="entry name" value="PROTEASOME ACTIVATOR COMPLEX SUBUNIT 4"/>
    <property type="match status" value="1"/>
</dbReference>
<feature type="domain" description="Proteasome activator Blm10 middle HEAT repeats region" evidence="6">
    <location>
        <begin position="482"/>
        <end position="1004"/>
    </location>
</feature>
<dbReference type="GO" id="GO:0016504">
    <property type="term" value="F:peptidase activator activity"/>
    <property type="evidence" value="ECO:0007669"/>
    <property type="project" value="InterPro"/>
</dbReference>
<dbReference type="InterPro" id="IPR032372">
    <property type="entry name" value="Blm10_N"/>
</dbReference>